<dbReference type="InterPro" id="IPR051548">
    <property type="entry name" value="Grx-like_ET"/>
</dbReference>
<sequence length="90" mass="9966">MTDFPQLPAAGEVVMLSTPWCGYCKRLKTQLASARIPFSDIDIEQHSHLIPFVERANGGNRTVPTVVFPDGSTLTNPTLNQVQDRLRVNS</sequence>
<accession>A0A542SNM5</accession>
<dbReference type="InterPro" id="IPR017937">
    <property type="entry name" value="Thioredoxin_CS"/>
</dbReference>
<dbReference type="PANTHER" id="PTHR34386">
    <property type="entry name" value="GLUTAREDOXIN"/>
    <property type="match status" value="1"/>
</dbReference>
<proteinExistence type="predicted"/>
<dbReference type="PROSITE" id="PS51354">
    <property type="entry name" value="GLUTAREDOXIN_2"/>
    <property type="match status" value="1"/>
</dbReference>
<dbReference type="Pfam" id="PF00462">
    <property type="entry name" value="Glutaredoxin"/>
    <property type="match status" value="1"/>
</dbReference>
<dbReference type="EMBL" id="VFNV01000001">
    <property type="protein sequence ID" value="TQK76182.1"/>
    <property type="molecule type" value="Genomic_DNA"/>
</dbReference>
<dbReference type="InterPro" id="IPR036249">
    <property type="entry name" value="Thioredoxin-like_sf"/>
</dbReference>
<dbReference type="Gene3D" id="3.40.30.10">
    <property type="entry name" value="Glutaredoxin"/>
    <property type="match status" value="1"/>
</dbReference>
<organism evidence="2 3">
    <name type="scientific">Rarobacter incanus</name>
    <dbReference type="NCBI Taxonomy" id="153494"/>
    <lineage>
        <taxon>Bacteria</taxon>
        <taxon>Bacillati</taxon>
        <taxon>Actinomycetota</taxon>
        <taxon>Actinomycetes</taxon>
        <taxon>Micrococcales</taxon>
        <taxon>Rarobacteraceae</taxon>
        <taxon>Rarobacter</taxon>
    </lineage>
</organism>
<dbReference type="GO" id="GO:0009055">
    <property type="term" value="F:electron transfer activity"/>
    <property type="evidence" value="ECO:0007669"/>
    <property type="project" value="TreeGrafter"/>
</dbReference>
<dbReference type="Proteomes" id="UP000316181">
    <property type="component" value="Unassembled WGS sequence"/>
</dbReference>
<evidence type="ECO:0000313" key="2">
    <source>
        <dbReference type="EMBL" id="TQK76182.1"/>
    </source>
</evidence>
<feature type="domain" description="Glutaredoxin" evidence="1">
    <location>
        <begin position="13"/>
        <end position="68"/>
    </location>
</feature>
<keyword evidence="3" id="KW-1185">Reference proteome</keyword>
<dbReference type="PANTHER" id="PTHR34386:SF1">
    <property type="entry name" value="GLUTAREDOXIN-LIKE PROTEIN NRDH"/>
    <property type="match status" value="1"/>
</dbReference>
<dbReference type="PROSITE" id="PS00194">
    <property type="entry name" value="THIOREDOXIN_1"/>
    <property type="match status" value="1"/>
</dbReference>
<dbReference type="CDD" id="cd02976">
    <property type="entry name" value="NrdH"/>
    <property type="match status" value="1"/>
</dbReference>
<dbReference type="GO" id="GO:0045454">
    <property type="term" value="P:cell redox homeostasis"/>
    <property type="evidence" value="ECO:0007669"/>
    <property type="project" value="TreeGrafter"/>
</dbReference>
<dbReference type="InterPro" id="IPR002109">
    <property type="entry name" value="Glutaredoxin"/>
</dbReference>
<protein>
    <submittedName>
        <fullName evidence="2">Mycoredoxin</fullName>
    </submittedName>
</protein>
<evidence type="ECO:0000259" key="1">
    <source>
        <dbReference type="Pfam" id="PF00462"/>
    </source>
</evidence>
<dbReference type="RefSeq" id="WP_342776015.1">
    <property type="nucleotide sequence ID" value="NZ_BAAATB010000002.1"/>
</dbReference>
<reference evidence="2 3" key="1">
    <citation type="submission" date="2019-06" db="EMBL/GenBank/DDBJ databases">
        <title>Sequencing the genomes of 1000 actinobacteria strains.</title>
        <authorList>
            <person name="Klenk H.-P."/>
        </authorList>
    </citation>
    <scope>NUCLEOTIDE SEQUENCE [LARGE SCALE GENOMIC DNA]</scope>
    <source>
        <strain evidence="2 3">DSM 10596</strain>
    </source>
</reference>
<dbReference type="AlphaFoldDB" id="A0A542SNM5"/>
<evidence type="ECO:0000313" key="3">
    <source>
        <dbReference type="Proteomes" id="UP000316181"/>
    </source>
</evidence>
<name>A0A542SNM5_9MICO</name>
<comment type="caution">
    <text evidence="2">The sequence shown here is derived from an EMBL/GenBank/DDBJ whole genome shotgun (WGS) entry which is preliminary data.</text>
</comment>
<dbReference type="SUPFAM" id="SSF52833">
    <property type="entry name" value="Thioredoxin-like"/>
    <property type="match status" value="1"/>
</dbReference>
<gene>
    <name evidence="2" type="ORF">FB389_0842</name>
</gene>